<dbReference type="InterPro" id="IPR035940">
    <property type="entry name" value="CAP_sf"/>
</dbReference>
<dbReference type="Gene3D" id="3.40.33.10">
    <property type="entry name" value="CAP"/>
    <property type="match status" value="1"/>
</dbReference>
<dbReference type="OrthoDB" id="337038at2759"/>
<dbReference type="Proteomes" id="UP000244309">
    <property type="component" value="Unassembled WGS sequence"/>
</dbReference>
<accession>A0A2V1AN74</accession>
<dbReference type="AlphaFoldDB" id="A0A2V1AN74"/>
<dbReference type="PRINTS" id="PR00837">
    <property type="entry name" value="V5TPXLIKE"/>
</dbReference>
<dbReference type="GO" id="GO:0005576">
    <property type="term" value="C:extracellular region"/>
    <property type="evidence" value="ECO:0007669"/>
    <property type="project" value="InterPro"/>
</dbReference>
<dbReference type="InterPro" id="IPR014044">
    <property type="entry name" value="CAP_dom"/>
</dbReference>
<feature type="signal peptide" evidence="2">
    <location>
        <begin position="1"/>
        <end position="15"/>
    </location>
</feature>
<feature type="domain" description="SCP" evidence="3">
    <location>
        <begin position="147"/>
        <end position="276"/>
    </location>
</feature>
<dbReference type="EMBL" id="PKFO01000002">
    <property type="protein sequence ID" value="PVH19520.1"/>
    <property type="molecule type" value="Genomic_DNA"/>
</dbReference>
<organism evidence="4 5">
    <name type="scientific">Candidozyma haemuli</name>
    <dbReference type="NCBI Taxonomy" id="45357"/>
    <lineage>
        <taxon>Eukaryota</taxon>
        <taxon>Fungi</taxon>
        <taxon>Dikarya</taxon>
        <taxon>Ascomycota</taxon>
        <taxon>Saccharomycotina</taxon>
        <taxon>Pichiomycetes</taxon>
        <taxon>Metschnikowiaceae</taxon>
        <taxon>Candidozyma</taxon>
    </lineage>
</organism>
<dbReference type="VEuPathDB" id="FungiDB:CXQ85_003366"/>
<dbReference type="PROSITE" id="PS01009">
    <property type="entry name" value="CRISP_1"/>
    <property type="match status" value="1"/>
</dbReference>
<evidence type="ECO:0000313" key="4">
    <source>
        <dbReference type="EMBL" id="PVH19520.1"/>
    </source>
</evidence>
<dbReference type="InterPro" id="IPR001283">
    <property type="entry name" value="CRISP-related"/>
</dbReference>
<dbReference type="Pfam" id="PF00188">
    <property type="entry name" value="CAP"/>
    <property type="match status" value="1"/>
</dbReference>
<feature type="region of interest" description="Disordered" evidence="1">
    <location>
        <begin position="43"/>
        <end position="144"/>
    </location>
</feature>
<dbReference type="PANTHER" id="PTHR10334">
    <property type="entry name" value="CYSTEINE-RICH SECRETORY PROTEIN-RELATED"/>
    <property type="match status" value="1"/>
</dbReference>
<comment type="caution">
    <text evidence="4">The sequence shown here is derived from an EMBL/GenBank/DDBJ whole genome shotgun (WGS) entry which is preliminary data.</text>
</comment>
<dbReference type="GeneID" id="37008697"/>
<dbReference type="SUPFAM" id="SSF55797">
    <property type="entry name" value="PR-1-like"/>
    <property type="match status" value="1"/>
</dbReference>
<evidence type="ECO:0000313" key="5">
    <source>
        <dbReference type="Proteomes" id="UP000244309"/>
    </source>
</evidence>
<dbReference type="SMART" id="SM00198">
    <property type="entry name" value="SCP"/>
    <property type="match status" value="1"/>
</dbReference>
<feature type="compositionally biased region" description="Pro residues" evidence="1">
    <location>
        <begin position="66"/>
        <end position="79"/>
    </location>
</feature>
<evidence type="ECO:0000256" key="2">
    <source>
        <dbReference type="SAM" id="SignalP"/>
    </source>
</evidence>
<feature type="chain" id="PRO_5016111841" description="SCP domain-containing protein" evidence="2">
    <location>
        <begin position="16"/>
        <end position="295"/>
    </location>
</feature>
<feature type="compositionally biased region" description="Low complexity" evidence="1">
    <location>
        <begin position="80"/>
        <end position="142"/>
    </location>
</feature>
<evidence type="ECO:0000256" key="1">
    <source>
        <dbReference type="SAM" id="MobiDB-lite"/>
    </source>
</evidence>
<keyword evidence="2" id="KW-0732">Signal</keyword>
<evidence type="ECO:0000259" key="3">
    <source>
        <dbReference type="SMART" id="SM00198"/>
    </source>
</evidence>
<gene>
    <name evidence="4" type="ORF">CXQ85_003366</name>
</gene>
<proteinExistence type="predicted"/>
<name>A0A2V1AN74_9ASCO</name>
<sequence length="295" mass="31301">MRFTTTLLLAATAHAATITRWHTTVNVITSSYDTTTISTLPPTTVVIDGNGSTIGEQPETAKPESPAAPTPAAPSPEAPSPETQSPETPTVVTPSTSSSSSSSSINWVPTTLSTATASSSSSSSTSSTPSTSSSSSSGPAPTEGLNEFQRDILEQTNKKRALHSAPALEWDWKLTDFAANYAKKFDCNNVKLIHSDGPYGENLAAGFVGGKDPVNAWYDEIKDYDYSNPGYSEATGHFTQLIWKDSSKMGCAKVTCDNVWRQYTICEYSSRGNIVGTSSPVTAKYFSANVLPLSS</sequence>
<dbReference type="RefSeq" id="XP_025340460.1">
    <property type="nucleotide sequence ID" value="XM_025487012.1"/>
</dbReference>
<dbReference type="STRING" id="45357.A0A2V1AN74"/>
<protein>
    <recommendedName>
        <fullName evidence="3">SCP domain-containing protein</fullName>
    </recommendedName>
</protein>
<keyword evidence="5" id="KW-1185">Reference proteome</keyword>
<dbReference type="InterPro" id="IPR018244">
    <property type="entry name" value="Allrgn_V5/Tpx1_CS"/>
</dbReference>
<reference evidence="4 5" key="1">
    <citation type="submission" date="2017-12" db="EMBL/GenBank/DDBJ databases">
        <title>Genome Sequence of a Multidrug-Resistant Candida haemulonii Isolate from a Patient with Chronic Leg Ulcers in Israel.</title>
        <authorList>
            <person name="Chow N.A."/>
            <person name="Gade L."/>
            <person name="Batra D."/>
            <person name="Rowe L.A."/>
            <person name="Ben-Ami R."/>
            <person name="Loparev V.N."/>
            <person name="Litvintseva A.P."/>
        </authorList>
    </citation>
    <scope>NUCLEOTIDE SEQUENCE [LARGE SCALE GENOMIC DNA]</scope>
    <source>
        <strain evidence="4 5">B11899</strain>
    </source>
</reference>
<dbReference type="CDD" id="cd05384">
    <property type="entry name" value="CAP_PRY1-like"/>
    <property type="match status" value="1"/>
</dbReference>